<evidence type="ECO:0000313" key="2">
    <source>
        <dbReference type="EMBL" id="KAF6809177.1"/>
    </source>
</evidence>
<evidence type="ECO:0000313" key="3">
    <source>
        <dbReference type="Proteomes" id="UP000652219"/>
    </source>
</evidence>
<dbReference type="AlphaFoldDB" id="A0A8H6MU81"/>
<dbReference type="Proteomes" id="UP000652219">
    <property type="component" value="Unassembled WGS sequence"/>
</dbReference>
<reference evidence="2 3" key="1">
    <citation type="journal article" date="2020" name="Phytopathology">
        <title>Genome Sequence Resources of Colletotrichum truncatum, C. plurivorum, C. musicola, and C. sojae: Four Species Pathogenic to Soybean (Glycine max).</title>
        <authorList>
            <person name="Rogerio F."/>
            <person name="Boufleur T.R."/>
            <person name="Ciampi-Guillardi M."/>
            <person name="Sukno S.A."/>
            <person name="Thon M.R."/>
            <person name="Massola Junior N.S."/>
            <person name="Baroncelli R."/>
        </authorList>
    </citation>
    <scope>NUCLEOTIDE SEQUENCE [LARGE SCALE GENOMIC DNA]</scope>
    <source>
        <strain evidence="2 3">LFN0009</strain>
    </source>
</reference>
<feature type="region of interest" description="Disordered" evidence="1">
    <location>
        <begin position="98"/>
        <end position="120"/>
    </location>
</feature>
<accession>A0A8H6MU81</accession>
<dbReference type="EMBL" id="WIGN01000105">
    <property type="protein sequence ID" value="KAF6809177.1"/>
    <property type="molecule type" value="Genomic_DNA"/>
</dbReference>
<gene>
    <name evidence="2" type="ORF">CSOJ01_07055</name>
</gene>
<proteinExistence type="predicted"/>
<organism evidence="2 3">
    <name type="scientific">Colletotrichum sojae</name>
    <dbReference type="NCBI Taxonomy" id="2175907"/>
    <lineage>
        <taxon>Eukaryota</taxon>
        <taxon>Fungi</taxon>
        <taxon>Dikarya</taxon>
        <taxon>Ascomycota</taxon>
        <taxon>Pezizomycotina</taxon>
        <taxon>Sordariomycetes</taxon>
        <taxon>Hypocreomycetidae</taxon>
        <taxon>Glomerellales</taxon>
        <taxon>Glomerellaceae</taxon>
        <taxon>Colletotrichum</taxon>
        <taxon>Colletotrichum orchidearum species complex</taxon>
    </lineage>
</organism>
<feature type="compositionally biased region" description="Basic and acidic residues" evidence="1">
    <location>
        <begin position="157"/>
        <end position="166"/>
    </location>
</feature>
<name>A0A8H6MU81_9PEZI</name>
<keyword evidence="3" id="KW-1185">Reference proteome</keyword>
<comment type="caution">
    <text evidence="2">The sequence shown here is derived from an EMBL/GenBank/DDBJ whole genome shotgun (WGS) entry which is preliminary data.</text>
</comment>
<feature type="region of interest" description="Disordered" evidence="1">
    <location>
        <begin position="157"/>
        <end position="197"/>
    </location>
</feature>
<sequence length="280" mass="31891">MNRNNVAKRPVMIYIWRLGNEAMNWAVVLGRLGTSSLQLNNHKPPGRHKNPRDRVRSSPSFNAETTTTSINESIHGHTTTTSRRSTPKLLTLGRIARPNFSDDRSAPPSPHHLPGRTKTKFRRSPLFYATHAPAAPEQPPSLFILPATLPVSTLCPQRHDREEWRSTRARRGLGTGAPIRQQSGEREDQQGTGREGKRVRRFVRVLRERTAKAKATRPIRRRRLCHPGPALEIEIIYQRSGTWGGQHKRREARARADCPSWGQLGKRVCPQTLKRHRRKG</sequence>
<feature type="region of interest" description="Disordered" evidence="1">
    <location>
        <begin position="36"/>
        <end position="64"/>
    </location>
</feature>
<protein>
    <submittedName>
        <fullName evidence="2">Uncharacterized protein</fullName>
    </submittedName>
</protein>
<evidence type="ECO:0000256" key="1">
    <source>
        <dbReference type="SAM" id="MobiDB-lite"/>
    </source>
</evidence>